<dbReference type="Gene3D" id="3.30.450.180">
    <property type="match status" value="1"/>
</dbReference>
<evidence type="ECO:0000259" key="1">
    <source>
        <dbReference type="PROSITE" id="PS50943"/>
    </source>
</evidence>
<dbReference type="RefSeq" id="WP_169394879.1">
    <property type="nucleotide sequence ID" value="NZ_BAAAJH010000025.1"/>
</dbReference>
<dbReference type="CDD" id="cd00093">
    <property type="entry name" value="HTH_XRE"/>
    <property type="match status" value="1"/>
</dbReference>
<dbReference type="SUPFAM" id="SSF47413">
    <property type="entry name" value="lambda repressor-like DNA-binding domains"/>
    <property type="match status" value="1"/>
</dbReference>
<accession>A0ABX1RAZ9</accession>
<proteinExistence type="predicted"/>
<dbReference type="PROSITE" id="PS50943">
    <property type="entry name" value="HTH_CROC1"/>
    <property type="match status" value="1"/>
</dbReference>
<dbReference type="Proteomes" id="UP001296706">
    <property type="component" value="Unassembled WGS sequence"/>
</dbReference>
<comment type="caution">
    <text evidence="2">The sequence shown here is derived from an EMBL/GenBank/DDBJ whole genome shotgun (WGS) entry which is preliminary data.</text>
</comment>
<reference evidence="2 3" key="1">
    <citation type="submission" date="2020-04" db="EMBL/GenBank/DDBJ databases">
        <authorList>
            <person name="Klaysubun C."/>
            <person name="Duangmal K."/>
            <person name="Lipun K."/>
        </authorList>
    </citation>
    <scope>NUCLEOTIDE SEQUENCE [LARGE SCALE GENOMIC DNA]</scope>
    <source>
        <strain evidence="2 3">JCM 11839</strain>
    </source>
</reference>
<dbReference type="Pfam" id="PF17765">
    <property type="entry name" value="MLTR_LBD"/>
    <property type="match status" value="1"/>
</dbReference>
<evidence type="ECO:0000313" key="3">
    <source>
        <dbReference type="Proteomes" id="UP001296706"/>
    </source>
</evidence>
<dbReference type="InterPro" id="IPR041413">
    <property type="entry name" value="MLTR_LBD"/>
</dbReference>
<feature type="domain" description="HTH cro/C1-type" evidence="1">
    <location>
        <begin position="33"/>
        <end position="80"/>
    </location>
</feature>
<gene>
    <name evidence="2" type="ORF">HF577_06835</name>
</gene>
<keyword evidence="3" id="KW-1185">Reference proteome</keyword>
<name>A0ABX1RAZ9_9PSEU</name>
<dbReference type="EMBL" id="JAAXKY010000013">
    <property type="protein sequence ID" value="NMH76814.1"/>
    <property type="molecule type" value="Genomic_DNA"/>
</dbReference>
<protein>
    <submittedName>
        <fullName evidence="2">Helix-turn-helix domain-containing protein</fullName>
    </submittedName>
</protein>
<dbReference type="Pfam" id="PF13560">
    <property type="entry name" value="HTH_31"/>
    <property type="match status" value="1"/>
</dbReference>
<dbReference type="Gene3D" id="1.10.260.40">
    <property type="entry name" value="lambda repressor-like DNA-binding domains"/>
    <property type="match status" value="1"/>
</dbReference>
<dbReference type="InterPro" id="IPR010982">
    <property type="entry name" value="Lambda_DNA-bd_dom_sf"/>
</dbReference>
<dbReference type="InterPro" id="IPR001387">
    <property type="entry name" value="Cro/C1-type_HTH"/>
</dbReference>
<dbReference type="PANTHER" id="PTHR35010:SF2">
    <property type="entry name" value="BLL4672 PROTEIN"/>
    <property type="match status" value="1"/>
</dbReference>
<dbReference type="PANTHER" id="PTHR35010">
    <property type="entry name" value="BLL4672 PROTEIN-RELATED"/>
    <property type="match status" value="1"/>
</dbReference>
<organism evidence="2 3">
    <name type="scientific">Pseudonocardia xinjiangensis</name>
    <dbReference type="NCBI Taxonomy" id="75289"/>
    <lineage>
        <taxon>Bacteria</taxon>
        <taxon>Bacillati</taxon>
        <taxon>Actinomycetota</taxon>
        <taxon>Actinomycetes</taxon>
        <taxon>Pseudonocardiales</taxon>
        <taxon>Pseudonocardiaceae</taxon>
        <taxon>Pseudonocardia</taxon>
    </lineage>
</organism>
<evidence type="ECO:0000313" key="2">
    <source>
        <dbReference type="EMBL" id="NMH76814.1"/>
    </source>
</evidence>
<dbReference type="SMART" id="SM00530">
    <property type="entry name" value="HTH_XRE"/>
    <property type="match status" value="1"/>
</dbReference>
<sequence>MSSPLGGFLTLRRSRVQPHDVGLRSNDRRRVPGLRREEVALLAGVSVDYYVRLEQGREQSPSPQVAQAIGRALRLDEHGLAHLYRLAGLTPLRTASTASAVDPQLAALIDEWPEHPAIVLGHAFDVIATNSLGEALFLGFPSTRNLLESTFLEPATRALYTDWEIVATSSVAGFRLLEAAQPDDPRIRQVRDGLLASDTEFAAMWTDHEVRGRRMTTKRFRHPVAGDLELHIQTFDVRSAPGQELVIYRAEPGSPSASALGKLRD</sequence>